<name>A0AA97AFU3_9CYAN</name>
<reference evidence="2" key="1">
    <citation type="submission" date="2020-05" db="EMBL/GenBank/DDBJ databases">
        <authorList>
            <person name="Zhu T."/>
            <person name="Keshari N."/>
            <person name="Lu X."/>
        </authorList>
    </citation>
    <scope>NUCLEOTIDE SEQUENCE</scope>
    <source>
        <strain evidence="2">NK1-12</strain>
    </source>
</reference>
<dbReference type="SMART" id="SM00240">
    <property type="entry name" value="FHA"/>
    <property type="match status" value="1"/>
</dbReference>
<accession>A0AA97AFU3</accession>
<evidence type="ECO:0000313" key="2">
    <source>
        <dbReference type="EMBL" id="WNZ23550.1"/>
    </source>
</evidence>
<protein>
    <submittedName>
        <fullName evidence="2">CHAT domain-containing protein</fullName>
    </submittedName>
</protein>
<dbReference type="SUPFAM" id="SSF49879">
    <property type="entry name" value="SMAD/FHA domain"/>
    <property type="match status" value="1"/>
</dbReference>
<gene>
    <name evidence="2" type="ORF">HJG54_12270</name>
</gene>
<dbReference type="InterPro" id="IPR000253">
    <property type="entry name" value="FHA_dom"/>
</dbReference>
<dbReference type="PROSITE" id="PS50006">
    <property type="entry name" value="FHA_DOMAIN"/>
    <property type="match status" value="1"/>
</dbReference>
<dbReference type="Gene3D" id="2.60.200.20">
    <property type="match status" value="1"/>
</dbReference>
<organism evidence="2">
    <name type="scientific">Leptolyngbya sp. NK1-12</name>
    <dbReference type="NCBI Taxonomy" id="2547451"/>
    <lineage>
        <taxon>Bacteria</taxon>
        <taxon>Bacillati</taxon>
        <taxon>Cyanobacteriota</taxon>
        <taxon>Cyanophyceae</taxon>
        <taxon>Leptolyngbyales</taxon>
        <taxon>Leptolyngbyaceae</taxon>
        <taxon>Leptolyngbya group</taxon>
        <taxon>Leptolyngbya</taxon>
    </lineage>
</organism>
<dbReference type="Pfam" id="PF00498">
    <property type="entry name" value="FHA"/>
    <property type="match status" value="1"/>
</dbReference>
<dbReference type="InterPro" id="IPR008984">
    <property type="entry name" value="SMAD_FHA_dom_sf"/>
</dbReference>
<dbReference type="EMBL" id="CP053586">
    <property type="protein sequence ID" value="WNZ23550.1"/>
    <property type="molecule type" value="Genomic_DNA"/>
</dbReference>
<feature type="domain" description="FHA" evidence="1">
    <location>
        <begin position="456"/>
        <end position="508"/>
    </location>
</feature>
<dbReference type="InterPro" id="IPR024983">
    <property type="entry name" value="CHAT_dom"/>
</dbReference>
<evidence type="ECO:0000259" key="1">
    <source>
        <dbReference type="PROSITE" id="PS50006"/>
    </source>
</evidence>
<dbReference type="Pfam" id="PF12770">
    <property type="entry name" value="CHAT"/>
    <property type="match status" value="1"/>
</dbReference>
<dbReference type="RefSeq" id="WP_036005221.1">
    <property type="nucleotide sequence ID" value="NZ_CP053586.1"/>
</dbReference>
<proteinExistence type="predicted"/>
<dbReference type="CDD" id="cd00060">
    <property type="entry name" value="FHA"/>
    <property type="match status" value="1"/>
</dbReference>
<dbReference type="AlphaFoldDB" id="A0AA97AFU3"/>
<sequence>MTSLPCLRLAIHRLEGLEPRHYAIWVLNAPYPGGYVHHNRVWTDSLTKTWQAWQSFFPLRGVPSVPFVSSAYTPSIPEFNPDTATPAGGQPTSQTARLMQQLGVSLWQWLFDGPIQSSLNQSQGIAMGQGRPLRLRLEVRDPELITLPWEIMQPQPGRPAISLSNQQVLFSRTTSDVDSLPPQRSEQVLRILLVLGHNPELQSLQSGRGARRYLNLEQEAASLARLLESAGEVDGYSNAVNPVACLVKTLIEPTPGELINNLETGAYNVLFYSGHGEPAPDGGLLFLRPDAEINGTELAQVLVRHQVKLAVFNACWGAQPDQRNGQAIPRSSLAEVLIHHGVPAVLGMRDSITDEEALSFIQVFAQQLARRSPIDEAVAIARQNLLTLYRFNQAAWTLPVLYMHPEFDGELIKPYTEGVTEIPDQSISWLNRHMTQAYLRSLSVPPKIWSLRGGIMRVGRGESNDVVLQQPEVSREHAEILYRDSSSIDDSEPIYLLRDRSRWGTWISSPSNPGGWTFVHHREVPLPSRTQLKFGNPSSQALEFVIGAPPG</sequence>